<evidence type="ECO:0000313" key="6">
    <source>
        <dbReference type="EMBL" id="PSN71787.1"/>
    </source>
</evidence>
<feature type="region of interest" description="Disordered" evidence="4">
    <location>
        <begin position="653"/>
        <end position="688"/>
    </location>
</feature>
<dbReference type="AlphaFoldDB" id="A0A2T2P282"/>
<dbReference type="GO" id="GO:0043130">
    <property type="term" value="F:ubiquitin binding"/>
    <property type="evidence" value="ECO:0007669"/>
    <property type="project" value="TreeGrafter"/>
</dbReference>
<dbReference type="PANTHER" id="PTHR20930">
    <property type="entry name" value="OVARIAN CARCINOMA ANTIGEN CA125-RELATED"/>
    <property type="match status" value="1"/>
</dbReference>
<evidence type="ECO:0000313" key="7">
    <source>
        <dbReference type="Proteomes" id="UP000240883"/>
    </source>
</evidence>
<gene>
    <name evidence="6" type="ORF">BS50DRAFT_657481</name>
</gene>
<feature type="domain" description="ZZ-type" evidence="5">
    <location>
        <begin position="506"/>
        <end position="550"/>
    </location>
</feature>
<keyword evidence="2" id="KW-0863">Zinc-finger</keyword>
<evidence type="ECO:0000256" key="3">
    <source>
        <dbReference type="ARBA" id="ARBA00022833"/>
    </source>
</evidence>
<feature type="compositionally biased region" description="Polar residues" evidence="4">
    <location>
        <begin position="211"/>
        <end position="243"/>
    </location>
</feature>
<feature type="region of interest" description="Disordered" evidence="4">
    <location>
        <begin position="211"/>
        <end position="254"/>
    </location>
</feature>
<dbReference type="GO" id="GO:0000407">
    <property type="term" value="C:phagophore assembly site"/>
    <property type="evidence" value="ECO:0007669"/>
    <property type="project" value="TreeGrafter"/>
</dbReference>
<dbReference type="SUPFAM" id="SSF57850">
    <property type="entry name" value="RING/U-box"/>
    <property type="match status" value="1"/>
</dbReference>
<reference evidence="6 7" key="1">
    <citation type="journal article" date="2018" name="Front. Microbiol.">
        <title>Genome-Wide Analysis of Corynespora cassiicola Leaf Fall Disease Putative Effectors.</title>
        <authorList>
            <person name="Lopez D."/>
            <person name="Ribeiro S."/>
            <person name="Label P."/>
            <person name="Fumanal B."/>
            <person name="Venisse J.S."/>
            <person name="Kohler A."/>
            <person name="de Oliveira R.R."/>
            <person name="Labutti K."/>
            <person name="Lipzen A."/>
            <person name="Lail K."/>
            <person name="Bauer D."/>
            <person name="Ohm R.A."/>
            <person name="Barry K.W."/>
            <person name="Spatafora J."/>
            <person name="Grigoriev I.V."/>
            <person name="Martin F.M."/>
            <person name="Pujade-Renaud V."/>
        </authorList>
    </citation>
    <scope>NUCLEOTIDE SEQUENCE [LARGE SCALE GENOMIC DNA]</scope>
    <source>
        <strain evidence="6 7">Philippines</strain>
    </source>
</reference>
<sequence>MANPDQNQPWPGYYGPSFQQSDQYRDGTHLSTYQHSPGQDYRYSDPRYSQASQHPPGQDYRYSHNHLYPSQQAPPPVNYVQPHYGSPSPTQFIAELPAPPPPAPETSTSPEQLKGDELLAHRLQQMELQEARARSNSSVSQPPQPNLSPALSPPSPSYSPSQTHRSSFSRPHSHSISSSTVFEPETPGTMPYSAASLLPEVAHQQRPVSMYSNTTNIPSTHSSPIQTYQSAPTQRPHSQSVASNVPYGPDSYGQPVPVSTTLLPEVVPGERPVSIYSTHSQSASPGPTTAHLPPASSDPLELSAYLERHRQVPHPPQWLLPPVTMTFYGSFHMKAKTEWPDMVDSFYWRTTRFTENAKHPQNAAFTFTFKSSGGSFSSPKFHWKLTTSSRKDKLTKSTPSQAPWSYELKLDKNNGVRKRERLYLPNGKDMMPTYVHALNYDTLRFIGPDGRLYKWVAHRPLDGTKDRYDTIRHALFVATNSTQDPLFGPIIADHTYWDGYTDTAEIHTGIACKGCKSSPFSGLRWKCKTCASHDICEACRASSNSVLPTCSFTLVSLPDEALYIRNPEVDVALVVATLQVMKDWEMHTLRKQRSTNAKAFDANTERVRQNDLGRMRYWKASDFGKHGDGKKYGTVLKAVEAAAQGAEGVVGSLIGDSGGSGGDGGGSGGDGGGGGGGDGGGGGGGASC</sequence>
<dbReference type="Pfam" id="PF00569">
    <property type="entry name" value="ZZ"/>
    <property type="match status" value="1"/>
</dbReference>
<organism evidence="6 7">
    <name type="scientific">Corynespora cassiicola Philippines</name>
    <dbReference type="NCBI Taxonomy" id="1448308"/>
    <lineage>
        <taxon>Eukaryota</taxon>
        <taxon>Fungi</taxon>
        <taxon>Dikarya</taxon>
        <taxon>Ascomycota</taxon>
        <taxon>Pezizomycotina</taxon>
        <taxon>Dothideomycetes</taxon>
        <taxon>Pleosporomycetidae</taxon>
        <taxon>Pleosporales</taxon>
        <taxon>Corynesporascaceae</taxon>
        <taxon>Corynespora</taxon>
    </lineage>
</organism>
<dbReference type="GO" id="GO:0016236">
    <property type="term" value="P:macroautophagy"/>
    <property type="evidence" value="ECO:0007669"/>
    <property type="project" value="TreeGrafter"/>
</dbReference>
<dbReference type="Proteomes" id="UP000240883">
    <property type="component" value="Unassembled WGS sequence"/>
</dbReference>
<dbReference type="Gene3D" id="3.30.60.90">
    <property type="match status" value="1"/>
</dbReference>
<evidence type="ECO:0000256" key="2">
    <source>
        <dbReference type="ARBA" id="ARBA00022771"/>
    </source>
</evidence>
<feature type="region of interest" description="Disordered" evidence="4">
    <location>
        <begin position="276"/>
        <end position="298"/>
    </location>
</feature>
<name>A0A2T2P282_CORCC</name>
<keyword evidence="7" id="KW-1185">Reference proteome</keyword>
<proteinExistence type="predicted"/>
<accession>A0A2T2P282</accession>
<dbReference type="InterPro" id="IPR043145">
    <property type="entry name" value="Znf_ZZ_sf"/>
</dbReference>
<dbReference type="GO" id="GO:0008270">
    <property type="term" value="F:zinc ion binding"/>
    <property type="evidence" value="ECO:0007669"/>
    <property type="project" value="UniProtKB-KW"/>
</dbReference>
<dbReference type="InterPro" id="IPR000433">
    <property type="entry name" value="Znf_ZZ"/>
</dbReference>
<evidence type="ECO:0000259" key="5">
    <source>
        <dbReference type="SMART" id="SM00291"/>
    </source>
</evidence>
<feature type="compositionally biased region" description="Pro residues" evidence="4">
    <location>
        <begin position="142"/>
        <end position="157"/>
    </location>
</feature>
<feature type="region of interest" description="Disordered" evidence="4">
    <location>
        <begin position="1"/>
        <end position="192"/>
    </location>
</feature>
<evidence type="ECO:0000256" key="4">
    <source>
        <dbReference type="SAM" id="MobiDB-lite"/>
    </source>
</evidence>
<dbReference type="EMBL" id="KZ678130">
    <property type="protein sequence ID" value="PSN71787.1"/>
    <property type="molecule type" value="Genomic_DNA"/>
</dbReference>
<dbReference type="OrthoDB" id="661148at2759"/>
<feature type="compositionally biased region" description="Polar residues" evidence="4">
    <location>
        <begin position="276"/>
        <end position="287"/>
    </location>
</feature>
<dbReference type="SMART" id="SM00291">
    <property type="entry name" value="ZnF_ZZ"/>
    <property type="match status" value="1"/>
</dbReference>
<keyword evidence="1" id="KW-0479">Metal-binding</keyword>
<evidence type="ECO:0000256" key="1">
    <source>
        <dbReference type="ARBA" id="ARBA00022723"/>
    </source>
</evidence>
<keyword evidence="3" id="KW-0862">Zinc</keyword>
<feature type="compositionally biased region" description="Gly residues" evidence="4">
    <location>
        <begin position="656"/>
        <end position="688"/>
    </location>
</feature>
<protein>
    <recommendedName>
        <fullName evidence="5">ZZ-type domain-containing protein</fullName>
    </recommendedName>
</protein>
<feature type="compositionally biased region" description="Low complexity" evidence="4">
    <location>
        <begin position="158"/>
        <end position="179"/>
    </location>
</feature>
<dbReference type="PANTHER" id="PTHR20930:SF0">
    <property type="entry name" value="PROTEIN ILRUN"/>
    <property type="match status" value="1"/>
</dbReference>
<dbReference type="STRING" id="1448308.A0A2T2P282"/>